<accession>A0A0B5BE96</accession>
<name>A0A0B5BE96_9BACT</name>
<protein>
    <recommendedName>
        <fullName evidence="1">Glycosyltransferase 2-like domain-containing protein</fullName>
    </recommendedName>
</protein>
<dbReference type="Pfam" id="PF00535">
    <property type="entry name" value="Glycos_transf_2"/>
    <property type="match status" value="1"/>
</dbReference>
<dbReference type="Proteomes" id="UP000057609">
    <property type="component" value="Chromosome"/>
</dbReference>
<gene>
    <name evidence="2" type="ORF">GPICK_09030</name>
</gene>
<feature type="domain" description="Glycosyltransferase 2-like" evidence="1">
    <location>
        <begin position="8"/>
        <end position="119"/>
    </location>
</feature>
<reference evidence="2 3" key="1">
    <citation type="journal article" date="2015" name="Genome Announc.">
        <title>Complete Genome of Geobacter pickeringii G13T, a Metal-Reducing Isolate from Sedimentary Kaolin Deposits.</title>
        <authorList>
            <person name="Badalamenti J.P."/>
            <person name="Bond D.R."/>
        </authorList>
    </citation>
    <scope>NUCLEOTIDE SEQUENCE [LARGE SCALE GENOMIC DNA]</scope>
    <source>
        <strain evidence="2 3">G13</strain>
    </source>
</reference>
<organism evidence="2 3">
    <name type="scientific">Geobacter pickeringii</name>
    <dbReference type="NCBI Taxonomy" id="345632"/>
    <lineage>
        <taxon>Bacteria</taxon>
        <taxon>Pseudomonadati</taxon>
        <taxon>Thermodesulfobacteriota</taxon>
        <taxon>Desulfuromonadia</taxon>
        <taxon>Geobacterales</taxon>
        <taxon>Geobacteraceae</taxon>
        <taxon>Geobacter</taxon>
    </lineage>
</organism>
<dbReference type="GO" id="GO:0016758">
    <property type="term" value="F:hexosyltransferase activity"/>
    <property type="evidence" value="ECO:0007669"/>
    <property type="project" value="UniProtKB-ARBA"/>
</dbReference>
<dbReference type="PANTHER" id="PTHR22916:SF3">
    <property type="entry name" value="UDP-GLCNAC:BETAGAL BETA-1,3-N-ACETYLGLUCOSAMINYLTRANSFERASE-LIKE PROTEIN 1"/>
    <property type="match status" value="1"/>
</dbReference>
<sequence>MNGKPLVSVVIPTYNRKTLVARAIKSVLDQTYDRLELLVIDDGSTDGTGDSLEALRSDPRFRYTFQTNQGQSAARNRGISQAKGDFIAFLDSDNYWQVDKLETQIAFWEENEESDILYSEIIPVDEAGTRITKKDVGRLSGVILSELLRTNFITNNTVLVRKKCFEEMGGFDERLRYAEDYDLWLRFATRYRFLYHPREVTWYCYEGDRLSAQEENVLDANYRILTQFFRRFPTAVTERARKQAWSRFYLWRSETSWSRGKHPQLAGVIKSIFYDPVNHRAWALFARQLISKIVMKLK</sequence>
<dbReference type="OrthoDB" id="5396343at2"/>
<proteinExistence type="predicted"/>
<dbReference type="KEGG" id="gpi:GPICK_09030"/>
<dbReference type="PANTHER" id="PTHR22916">
    <property type="entry name" value="GLYCOSYLTRANSFERASE"/>
    <property type="match status" value="1"/>
</dbReference>
<dbReference type="STRING" id="345632.GPICK_09030"/>
<dbReference type="InterPro" id="IPR001173">
    <property type="entry name" value="Glyco_trans_2-like"/>
</dbReference>
<dbReference type="InterPro" id="IPR029044">
    <property type="entry name" value="Nucleotide-diphossugar_trans"/>
</dbReference>
<dbReference type="RefSeq" id="WP_039742415.1">
    <property type="nucleotide sequence ID" value="NZ_CP009788.1"/>
</dbReference>
<dbReference type="EMBL" id="CP009788">
    <property type="protein sequence ID" value="AJE03474.1"/>
    <property type="molecule type" value="Genomic_DNA"/>
</dbReference>
<evidence type="ECO:0000259" key="1">
    <source>
        <dbReference type="Pfam" id="PF00535"/>
    </source>
</evidence>
<dbReference type="Gene3D" id="3.90.550.10">
    <property type="entry name" value="Spore Coat Polysaccharide Biosynthesis Protein SpsA, Chain A"/>
    <property type="match status" value="1"/>
</dbReference>
<evidence type="ECO:0000313" key="3">
    <source>
        <dbReference type="Proteomes" id="UP000057609"/>
    </source>
</evidence>
<evidence type="ECO:0000313" key="2">
    <source>
        <dbReference type="EMBL" id="AJE03474.1"/>
    </source>
</evidence>
<dbReference type="HOGENOM" id="CLU_025996_0_0_7"/>
<keyword evidence="3" id="KW-1185">Reference proteome</keyword>
<dbReference type="AlphaFoldDB" id="A0A0B5BE96"/>
<dbReference type="SUPFAM" id="SSF53448">
    <property type="entry name" value="Nucleotide-diphospho-sugar transferases"/>
    <property type="match status" value="1"/>
</dbReference>